<organism evidence="1 2">
    <name type="scientific">Plasmodiophora brassicae</name>
    <name type="common">Clubroot disease agent</name>
    <dbReference type="NCBI Taxonomy" id="37360"/>
    <lineage>
        <taxon>Eukaryota</taxon>
        <taxon>Sar</taxon>
        <taxon>Rhizaria</taxon>
        <taxon>Endomyxa</taxon>
        <taxon>Phytomyxea</taxon>
        <taxon>Plasmodiophorida</taxon>
        <taxon>Plasmodiophoridae</taxon>
        <taxon>Plasmodiophora</taxon>
    </lineage>
</organism>
<sequence>MTAASVVRLALPLRGFAGGGHDRCSPGVPVVVSSVTDATLCMKCARRSLESPATSFAQKKRLVSDLKIVASSTAACTRLWTDGTMWASIPMVLHGVVIRSKAPIDAPFAEDILDLIEAILVCCPCEPQLLKTLEGLLEQPIGCFESVPLTSFIECLALRGLIFMFRLLGGSAVALPISTERRLQQIVSACIDWRLPVETQAASCTLLKGILSVQSASQGQRPVASLATDSNFIEAFGRVSHSATRQLILECVVSLIDIAGSLPDQVVIEYCKALEITLLSVDIAQTEYSVVALANIVAMSPQACIISTNACEYLIQCLTRALSLSSHACGAILGSIVLFSNLPHFSANATAAITALAEQLRNWVLCDAFGLAERCIQALSEVVCNCDSRIMTSVRGDDVFDSIMRCTDAAVSATALLPSTREWLLKMLAHILDDYCPSRSAQDSINSILFTVWNALIAEDEANVADILSLCCKLLQNMVAMWHADGSLRFVLSFCEEQLVPLMALRPSWATLEFYDSAFAFLVSTMNRVPLETAQLLDNLEIAGIFDIVNELVEFETVQTGVQEFVIWSLCSSPPFKDDDTAPDSWKSRFPTLASLGISRICGVLPTCSSLPDVVPYCTMLVHRMRSLTAMPASTLQTAIAAISSILARIDRLFQREQPVTSYDAALNVAVRCVLGVAHLQRVAGDDIVFATSSSGGLVLHSLECIVLYLIKAVPCFEELSMCRMVWSWLWSSSVQMRQSLIELTANCPSVECDRLLFLVVVSVSPMLSVVECLAHFRSHPCLHYLLQQIVSRTCEVTTTDHLMSLFGADLTTHDVETLLVLQRLGVVNKAFFEDHVIDLISFSRVGDLQFSSTCALVCSLVPGSRGIVDDRLQSLVWDLFPATLAADDADSFSNLLCENGQVHTHLCSLPRSPLQLPE</sequence>
<dbReference type="AlphaFoldDB" id="A0A3P3Y294"/>
<gene>
    <name evidence="1" type="ORF">PLBR_LOCUS1521</name>
</gene>
<geneLocation type="mitochondrion" evidence="1"/>
<keyword evidence="1" id="KW-0496">Mitochondrion</keyword>
<name>A0A3P3Y294_PLABS</name>
<protein>
    <submittedName>
        <fullName evidence="1">Uncharacterized protein</fullName>
    </submittedName>
</protein>
<evidence type="ECO:0000313" key="2">
    <source>
        <dbReference type="Proteomes" id="UP000290189"/>
    </source>
</evidence>
<dbReference type="EMBL" id="OVEO01000002">
    <property type="protein sequence ID" value="SPQ94306.1"/>
    <property type="molecule type" value="Genomic_DNA"/>
</dbReference>
<proteinExistence type="predicted"/>
<reference evidence="1 2" key="1">
    <citation type="submission" date="2018-03" db="EMBL/GenBank/DDBJ databases">
        <authorList>
            <person name="Fogelqvist J."/>
        </authorList>
    </citation>
    <scope>NUCLEOTIDE SEQUENCE [LARGE SCALE GENOMIC DNA]</scope>
</reference>
<evidence type="ECO:0000313" key="1">
    <source>
        <dbReference type="EMBL" id="SPQ94306.1"/>
    </source>
</evidence>
<dbReference type="Proteomes" id="UP000290189">
    <property type="component" value="Unassembled WGS sequence"/>
</dbReference>
<accession>A0A3P3Y294</accession>